<comment type="similarity">
    <text evidence="1">Belongs to the glycosyltransferase 2 family.</text>
</comment>
<feature type="transmembrane region" description="Helical" evidence="4">
    <location>
        <begin position="305"/>
        <end position="321"/>
    </location>
</feature>
<dbReference type="AlphaFoldDB" id="A0A4Q1L094"/>
<evidence type="ECO:0000259" key="5">
    <source>
        <dbReference type="Pfam" id="PF00535"/>
    </source>
</evidence>
<evidence type="ECO:0000256" key="4">
    <source>
        <dbReference type="SAM" id="Phobius"/>
    </source>
</evidence>
<name>A0A4Q1L094_9FLAO</name>
<feature type="transmembrane region" description="Helical" evidence="4">
    <location>
        <begin position="276"/>
        <end position="299"/>
    </location>
</feature>
<keyword evidence="2" id="KW-0328">Glycosyltransferase</keyword>
<feature type="transmembrane region" description="Helical" evidence="4">
    <location>
        <begin position="333"/>
        <end position="354"/>
    </location>
</feature>
<feature type="domain" description="Glycosyltransferase 2-like" evidence="5">
    <location>
        <begin position="41"/>
        <end position="204"/>
    </location>
</feature>
<evidence type="ECO:0000256" key="2">
    <source>
        <dbReference type="ARBA" id="ARBA00022676"/>
    </source>
</evidence>
<evidence type="ECO:0000313" key="7">
    <source>
        <dbReference type="Proteomes" id="UP000289734"/>
    </source>
</evidence>
<gene>
    <name evidence="6" type="ORF">EQG68_00925</name>
</gene>
<dbReference type="Proteomes" id="UP000289734">
    <property type="component" value="Unassembled WGS sequence"/>
</dbReference>
<evidence type="ECO:0000256" key="1">
    <source>
        <dbReference type="ARBA" id="ARBA00006739"/>
    </source>
</evidence>
<accession>A0A4Q1L094</accession>
<sequence length="366" mass="41993">MILIGFYLILFIYALFIGTFIYGFNKMKSTFSDNKPKTSFSIVIPFRNEAENLPNLLQSLSCLDYPKELIEVILVDDDSDEKFSMTNYDLSIISIKNVRNSNSPKKDAIHTAIAIANKEWIITTDADCIVQSNWLKIIDSYIQTENKRMVAAGVKLLSKKGFLYEFQNLDFLSLQGVTIGSFGIKKPFMCNGANFAYEKSFFKELNGFEGNSEIASGDDVFLLQKAIQYEPQSVGFCKNTLAVVFTKSEWSWKTLFFQRVRWASKSSVYVDGLSRCLAMLVFLTNLLFVIGFCLWIMHLFTYENLLLYFGIKFLVDGVIIFQSAEFFNQRIRYLLISSIIYPFFSSAVAVYALFGKYEWKGRSFKS</sequence>
<keyword evidence="7" id="KW-1185">Reference proteome</keyword>
<dbReference type="PANTHER" id="PTHR43630:SF1">
    <property type="entry name" value="POLY-BETA-1,6-N-ACETYL-D-GLUCOSAMINE SYNTHASE"/>
    <property type="match status" value="1"/>
</dbReference>
<proteinExistence type="inferred from homology"/>
<comment type="caution">
    <text evidence="6">The sequence shown here is derived from an EMBL/GenBank/DDBJ whole genome shotgun (WGS) entry which is preliminary data.</text>
</comment>
<dbReference type="RefSeq" id="WP_129462912.1">
    <property type="nucleotide sequence ID" value="NZ_SBKQ01000001.1"/>
</dbReference>
<organism evidence="6 7">
    <name type="scientific">Flavobacterium piscinae</name>
    <dbReference type="NCBI Taxonomy" id="2506424"/>
    <lineage>
        <taxon>Bacteria</taxon>
        <taxon>Pseudomonadati</taxon>
        <taxon>Bacteroidota</taxon>
        <taxon>Flavobacteriia</taxon>
        <taxon>Flavobacteriales</taxon>
        <taxon>Flavobacteriaceae</taxon>
        <taxon>Flavobacterium</taxon>
    </lineage>
</organism>
<keyword evidence="4" id="KW-0472">Membrane</keyword>
<dbReference type="PANTHER" id="PTHR43630">
    <property type="entry name" value="POLY-BETA-1,6-N-ACETYL-D-GLUCOSAMINE SYNTHASE"/>
    <property type="match status" value="1"/>
</dbReference>
<reference evidence="7" key="1">
    <citation type="submission" date="2019-01" db="EMBL/GenBank/DDBJ databases">
        <title>Cytophagaceae bacterium strain CAR-16.</title>
        <authorList>
            <person name="Chen W.-M."/>
        </authorList>
    </citation>
    <scope>NUCLEOTIDE SEQUENCE [LARGE SCALE GENOMIC DNA]</scope>
    <source>
        <strain evidence="7">ICH-30</strain>
    </source>
</reference>
<dbReference type="GO" id="GO:0016757">
    <property type="term" value="F:glycosyltransferase activity"/>
    <property type="evidence" value="ECO:0007669"/>
    <property type="project" value="UniProtKB-KW"/>
</dbReference>
<dbReference type="Gene3D" id="3.90.550.10">
    <property type="entry name" value="Spore Coat Polysaccharide Biosynthesis Protein SpsA, Chain A"/>
    <property type="match status" value="1"/>
</dbReference>
<dbReference type="OrthoDB" id="9805625at2"/>
<dbReference type="CDD" id="cd04192">
    <property type="entry name" value="GT_2_like_e"/>
    <property type="match status" value="1"/>
</dbReference>
<keyword evidence="3 6" id="KW-0808">Transferase</keyword>
<evidence type="ECO:0000313" key="6">
    <source>
        <dbReference type="EMBL" id="RXR35490.1"/>
    </source>
</evidence>
<dbReference type="Pfam" id="PF00535">
    <property type="entry name" value="Glycos_transf_2"/>
    <property type="match status" value="1"/>
</dbReference>
<evidence type="ECO:0000256" key="3">
    <source>
        <dbReference type="ARBA" id="ARBA00022679"/>
    </source>
</evidence>
<protein>
    <submittedName>
        <fullName evidence="6">Glycosyltransferase</fullName>
    </submittedName>
</protein>
<keyword evidence="4" id="KW-1133">Transmembrane helix</keyword>
<dbReference type="SUPFAM" id="SSF53448">
    <property type="entry name" value="Nucleotide-diphospho-sugar transferases"/>
    <property type="match status" value="1"/>
</dbReference>
<dbReference type="EMBL" id="SBKQ01000001">
    <property type="protein sequence ID" value="RXR35490.1"/>
    <property type="molecule type" value="Genomic_DNA"/>
</dbReference>
<feature type="transmembrane region" description="Helical" evidence="4">
    <location>
        <begin position="6"/>
        <end position="25"/>
    </location>
</feature>
<dbReference type="InterPro" id="IPR029044">
    <property type="entry name" value="Nucleotide-diphossugar_trans"/>
</dbReference>
<dbReference type="InterPro" id="IPR001173">
    <property type="entry name" value="Glyco_trans_2-like"/>
</dbReference>
<keyword evidence="4" id="KW-0812">Transmembrane</keyword>